<dbReference type="GO" id="GO:0008017">
    <property type="term" value="F:microtubule binding"/>
    <property type="evidence" value="ECO:0007669"/>
    <property type="project" value="InterPro"/>
</dbReference>
<comment type="caution">
    <text evidence="8">The sequence shown here is derived from an EMBL/GenBank/DDBJ whole genome shotgun (WGS) entry which is preliminary data.</text>
</comment>
<evidence type="ECO:0000256" key="2">
    <source>
        <dbReference type="ARBA" id="ARBA00008825"/>
    </source>
</evidence>
<keyword evidence="9" id="KW-1185">Reference proteome</keyword>
<dbReference type="InterPro" id="IPR009768">
    <property type="entry name" value="MAP70"/>
</dbReference>
<protein>
    <submittedName>
        <fullName evidence="8">Microtubule-associated protein 70-2</fullName>
    </submittedName>
</protein>
<dbReference type="PANTHER" id="PTHR31246:SF5">
    <property type="entry name" value="MICROTUBULE-ASSOCIATED PROTEIN 70-5"/>
    <property type="match status" value="1"/>
</dbReference>
<proteinExistence type="inferred from homology"/>
<evidence type="ECO:0000256" key="7">
    <source>
        <dbReference type="SAM" id="Phobius"/>
    </source>
</evidence>
<dbReference type="GO" id="GO:0007010">
    <property type="term" value="P:cytoskeleton organization"/>
    <property type="evidence" value="ECO:0007669"/>
    <property type="project" value="InterPro"/>
</dbReference>
<dbReference type="Proteomes" id="UP000325081">
    <property type="component" value="Unassembled WGS sequence"/>
</dbReference>
<keyword evidence="5" id="KW-0175">Coiled coil</keyword>
<dbReference type="PANTHER" id="PTHR31246">
    <property type="entry name" value="MICROTUBULE-ASSOCIATED PROTEIN 70-2"/>
    <property type="match status" value="1"/>
</dbReference>
<dbReference type="GO" id="GO:0005874">
    <property type="term" value="C:microtubule"/>
    <property type="evidence" value="ECO:0007669"/>
    <property type="project" value="UniProtKB-KW"/>
</dbReference>
<name>A0A5A7P9L8_STRAF</name>
<keyword evidence="7" id="KW-0812">Transmembrane</keyword>
<evidence type="ECO:0000256" key="3">
    <source>
        <dbReference type="ARBA" id="ARBA00022490"/>
    </source>
</evidence>
<dbReference type="EMBL" id="BKCP01003447">
    <property type="protein sequence ID" value="GER29246.1"/>
    <property type="molecule type" value="Genomic_DNA"/>
</dbReference>
<keyword evidence="6" id="KW-0206">Cytoskeleton</keyword>
<evidence type="ECO:0000256" key="1">
    <source>
        <dbReference type="ARBA" id="ARBA00004245"/>
    </source>
</evidence>
<accession>A0A5A7P9L8</accession>
<reference evidence="9" key="1">
    <citation type="journal article" date="2019" name="Curr. Biol.">
        <title>Genome Sequence of Striga asiatica Provides Insight into the Evolution of Plant Parasitism.</title>
        <authorList>
            <person name="Yoshida S."/>
            <person name="Kim S."/>
            <person name="Wafula E.K."/>
            <person name="Tanskanen J."/>
            <person name="Kim Y.M."/>
            <person name="Honaas L."/>
            <person name="Yang Z."/>
            <person name="Spallek T."/>
            <person name="Conn C.E."/>
            <person name="Ichihashi Y."/>
            <person name="Cheong K."/>
            <person name="Cui S."/>
            <person name="Der J.P."/>
            <person name="Gundlach H."/>
            <person name="Jiao Y."/>
            <person name="Hori C."/>
            <person name="Ishida J.K."/>
            <person name="Kasahara H."/>
            <person name="Kiba T."/>
            <person name="Kim M.S."/>
            <person name="Koo N."/>
            <person name="Laohavisit A."/>
            <person name="Lee Y.H."/>
            <person name="Lumba S."/>
            <person name="McCourt P."/>
            <person name="Mortimer J.C."/>
            <person name="Mutuku J.M."/>
            <person name="Nomura T."/>
            <person name="Sasaki-Sekimoto Y."/>
            <person name="Seto Y."/>
            <person name="Wang Y."/>
            <person name="Wakatake T."/>
            <person name="Sakakibara H."/>
            <person name="Demura T."/>
            <person name="Yamaguchi S."/>
            <person name="Yoneyama K."/>
            <person name="Manabe R.I."/>
            <person name="Nelson D.C."/>
            <person name="Schulman A.H."/>
            <person name="Timko M.P."/>
            <person name="dePamphilis C.W."/>
            <person name="Choi D."/>
            <person name="Shirasu K."/>
        </authorList>
    </citation>
    <scope>NUCLEOTIDE SEQUENCE [LARGE SCALE GENOMIC DNA]</scope>
    <source>
        <strain evidence="9">cv. UVA1</strain>
    </source>
</reference>
<keyword evidence="7" id="KW-0472">Membrane</keyword>
<comment type="subcellular location">
    <subcellularLocation>
        <location evidence="1">Cytoplasm</location>
        <location evidence="1">Cytoskeleton</location>
    </subcellularLocation>
</comment>
<keyword evidence="7" id="KW-1133">Transmembrane helix</keyword>
<keyword evidence="4" id="KW-0493">Microtubule</keyword>
<organism evidence="8 9">
    <name type="scientific">Striga asiatica</name>
    <name type="common">Asiatic witchweed</name>
    <name type="synonym">Buchnera asiatica</name>
    <dbReference type="NCBI Taxonomy" id="4170"/>
    <lineage>
        <taxon>Eukaryota</taxon>
        <taxon>Viridiplantae</taxon>
        <taxon>Streptophyta</taxon>
        <taxon>Embryophyta</taxon>
        <taxon>Tracheophyta</taxon>
        <taxon>Spermatophyta</taxon>
        <taxon>Magnoliopsida</taxon>
        <taxon>eudicotyledons</taxon>
        <taxon>Gunneridae</taxon>
        <taxon>Pentapetalae</taxon>
        <taxon>asterids</taxon>
        <taxon>lamiids</taxon>
        <taxon>Lamiales</taxon>
        <taxon>Orobanchaceae</taxon>
        <taxon>Buchnereae</taxon>
        <taxon>Striga</taxon>
    </lineage>
</organism>
<dbReference type="Pfam" id="PF07058">
    <property type="entry name" value="MAP70"/>
    <property type="match status" value="1"/>
</dbReference>
<gene>
    <name evidence="8" type="ORF">STAS_05088</name>
</gene>
<evidence type="ECO:0000313" key="8">
    <source>
        <dbReference type="EMBL" id="GER29246.1"/>
    </source>
</evidence>
<evidence type="ECO:0000256" key="6">
    <source>
        <dbReference type="ARBA" id="ARBA00023212"/>
    </source>
</evidence>
<keyword evidence="3" id="KW-0963">Cytoplasm</keyword>
<dbReference type="OrthoDB" id="414945at2759"/>
<evidence type="ECO:0000256" key="4">
    <source>
        <dbReference type="ARBA" id="ARBA00022701"/>
    </source>
</evidence>
<feature type="transmembrane region" description="Helical" evidence="7">
    <location>
        <begin position="66"/>
        <end position="86"/>
    </location>
</feature>
<comment type="similarity">
    <text evidence="2">Belongs to the MAP70 family.</text>
</comment>
<evidence type="ECO:0000313" key="9">
    <source>
        <dbReference type="Proteomes" id="UP000325081"/>
    </source>
</evidence>
<dbReference type="AlphaFoldDB" id="A0A5A7P9L8"/>
<evidence type="ECO:0000256" key="5">
    <source>
        <dbReference type="ARBA" id="ARBA00023054"/>
    </source>
</evidence>
<sequence>MKSVSYGARGMIRRYLNEICGYFTRLNFRLLNSQLLMSSNCVPHHLPWMLSYSTFDKWEQSGPCRFLLCCILMAGAYVFGKAILWIKYQISAQHLHPICENLNSEELTNEEKEALAAQYATETTLTRVYATQKDDDSVPIELVVAPELKMHKNERRRNGAEAVAAPLGKAWQVVGGEGCCLAAAEVAAHEEVSKLGLVYFVIVRVIAVSTLAKFGATIDSLKIAMRTKSMDQSPLIEITSEGLIRFFSMGTTFRFTKFNMFTTISSTKSPNFSNKLTKFQSAISSTNFLNEFTKFQQHFSTLSQKIKYLTGPGMDPRMDGDGETGNVIQTQKIAGAREVRDRRIFSHFKLGDEEVKAEHGLVDTKEKNGQTYIGCFSLETKYILDLLTRTHMQDSKTCPTPLASGLKLFAYDGATLDDATDVVKNRIIFILSNTSRLLTNSKHGVAIDNLGARLSIYDFPLSIIIRVARLRFLGAQDSNTTVVSAANGLMSTRIHS</sequence>